<feature type="compositionally biased region" description="Basic and acidic residues" evidence="6">
    <location>
        <begin position="9"/>
        <end position="29"/>
    </location>
</feature>
<feature type="region of interest" description="Disordered" evidence="6">
    <location>
        <begin position="1"/>
        <end position="29"/>
    </location>
</feature>
<dbReference type="CDD" id="cd00446">
    <property type="entry name" value="GrpE"/>
    <property type="match status" value="1"/>
</dbReference>
<protein>
    <recommendedName>
        <fullName evidence="3 4">Protein GrpE</fullName>
    </recommendedName>
    <alternativeName>
        <fullName evidence="3">HSP-70 cofactor</fullName>
    </alternativeName>
</protein>
<reference evidence="7 8" key="1">
    <citation type="journal article" date="2016" name="Nat. Commun.">
        <title>Thousands of microbial genomes shed light on interconnected biogeochemical processes in an aquifer system.</title>
        <authorList>
            <person name="Anantharaman K."/>
            <person name="Brown C.T."/>
            <person name="Hug L.A."/>
            <person name="Sharon I."/>
            <person name="Castelle C.J."/>
            <person name="Probst A.J."/>
            <person name="Thomas B.C."/>
            <person name="Singh A."/>
            <person name="Wilkins M.J."/>
            <person name="Karaoz U."/>
            <person name="Brodie E.L."/>
            <person name="Williams K.H."/>
            <person name="Hubbard S.S."/>
            <person name="Banfield J.F."/>
        </authorList>
    </citation>
    <scope>NUCLEOTIDE SEQUENCE [LARGE SCALE GENOMIC DNA]</scope>
</reference>
<dbReference type="GO" id="GO:0051082">
    <property type="term" value="F:unfolded protein binding"/>
    <property type="evidence" value="ECO:0007669"/>
    <property type="project" value="TreeGrafter"/>
</dbReference>
<comment type="caution">
    <text evidence="7">The sequence shown here is derived from an EMBL/GenBank/DDBJ whole genome shotgun (WGS) entry which is preliminary data.</text>
</comment>
<dbReference type="PANTHER" id="PTHR21237">
    <property type="entry name" value="GRPE PROTEIN"/>
    <property type="match status" value="1"/>
</dbReference>
<dbReference type="SUPFAM" id="SSF58014">
    <property type="entry name" value="Coiled-coil domain of nucleotide exchange factor GrpE"/>
    <property type="match status" value="1"/>
</dbReference>
<accession>A0A1F5PFZ3</accession>
<evidence type="ECO:0000256" key="6">
    <source>
        <dbReference type="SAM" id="MobiDB-lite"/>
    </source>
</evidence>
<dbReference type="Gene3D" id="2.30.22.10">
    <property type="entry name" value="Head domain of nucleotide exchange factor GrpE"/>
    <property type="match status" value="1"/>
</dbReference>
<dbReference type="Pfam" id="PF01025">
    <property type="entry name" value="GrpE"/>
    <property type="match status" value="1"/>
</dbReference>
<dbReference type="GO" id="GO:0000774">
    <property type="term" value="F:adenyl-nucleotide exchange factor activity"/>
    <property type="evidence" value="ECO:0007669"/>
    <property type="project" value="InterPro"/>
</dbReference>
<dbReference type="Proteomes" id="UP000178377">
    <property type="component" value="Unassembled WGS sequence"/>
</dbReference>
<evidence type="ECO:0000313" key="8">
    <source>
        <dbReference type="Proteomes" id="UP000178377"/>
    </source>
</evidence>
<dbReference type="GO" id="GO:0051087">
    <property type="term" value="F:protein-folding chaperone binding"/>
    <property type="evidence" value="ECO:0007669"/>
    <property type="project" value="InterPro"/>
</dbReference>
<keyword evidence="2 3" id="KW-0143">Chaperone</keyword>
<dbReference type="InterPro" id="IPR013805">
    <property type="entry name" value="GrpE_CC"/>
</dbReference>
<comment type="subcellular location">
    <subcellularLocation>
        <location evidence="3">Cytoplasm</location>
    </subcellularLocation>
</comment>
<dbReference type="PRINTS" id="PR00773">
    <property type="entry name" value="GRPEPROTEIN"/>
</dbReference>
<evidence type="ECO:0000256" key="1">
    <source>
        <dbReference type="ARBA" id="ARBA00009054"/>
    </source>
</evidence>
<comment type="subunit">
    <text evidence="3">Homodimer.</text>
</comment>
<dbReference type="HAMAP" id="MF_01151">
    <property type="entry name" value="GrpE"/>
    <property type="match status" value="1"/>
</dbReference>
<dbReference type="GO" id="GO:0042803">
    <property type="term" value="F:protein homodimerization activity"/>
    <property type="evidence" value="ECO:0007669"/>
    <property type="project" value="InterPro"/>
</dbReference>
<proteinExistence type="inferred from homology"/>
<evidence type="ECO:0000256" key="5">
    <source>
        <dbReference type="RuleBase" id="RU004478"/>
    </source>
</evidence>
<dbReference type="AlphaFoldDB" id="A0A1F5PFZ3"/>
<dbReference type="PANTHER" id="PTHR21237:SF23">
    <property type="entry name" value="GRPE PROTEIN HOMOLOG, MITOCHONDRIAL"/>
    <property type="match status" value="1"/>
</dbReference>
<dbReference type="Gene3D" id="3.90.20.20">
    <property type="match status" value="1"/>
</dbReference>
<gene>
    <name evidence="3" type="primary">grpE</name>
    <name evidence="7" type="ORF">A2722_00835</name>
</gene>
<evidence type="ECO:0000313" key="7">
    <source>
        <dbReference type="EMBL" id="OGE88877.1"/>
    </source>
</evidence>
<dbReference type="STRING" id="1817828.A2722_00835"/>
<keyword evidence="3" id="KW-0963">Cytoplasm</keyword>
<dbReference type="EMBL" id="MFEO01000029">
    <property type="protein sequence ID" value="OGE88877.1"/>
    <property type="molecule type" value="Genomic_DNA"/>
</dbReference>
<sequence>MEETSTQEKQADKSHDASHSPKQQLEEVRRQAEEYLNAWKRAAADFENYQKRRAREDQELLRMSKEWTILKLLPSLEALDLALKQVPSSDSHRIWAEGIGKILDSLDAALKEQGVERVKTVGERFNHELHEATEMVPDPQRSGIVVEEVAPGYLVNGRVVRPAKVKVGK</sequence>
<keyword evidence="3 4" id="KW-0346">Stress response</keyword>
<dbReference type="InterPro" id="IPR009012">
    <property type="entry name" value="GrpE_head"/>
</dbReference>
<dbReference type="SUPFAM" id="SSF51064">
    <property type="entry name" value="Head domain of nucleotide exchange factor GrpE"/>
    <property type="match status" value="1"/>
</dbReference>
<dbReference type="GO" id="GO:0006457">
    <property type="term" value="P:protein folding"/>
    <property type="evidence" value="ECO:0007669"/>
    <property type="project" value="InterPro"/>
</dbReference>
<evidence type="ECO:0000256" key="3">
    <source>
        <dbReference type="HAMAP-Rule" id="MF_01151"/>
    </source>
</evidence>
<organism evidence="7 8">
    <name type="scientific">Candidatus Doudnabacteria bacterium RIFCSPHIGHO2_01_FULL_50_11</name>
    <dbReference type="NCBI Taxonomy" id="1817828"/>
    <lineage>
        <taxon>Bacteria</taxon>
        <taxon>Candidatus Doudnaibacteriota</taxon>
    </lineage>
</organism>
<dbReference type="PROSITE" id="PS01071">
    <property type="entry name" value="GRPE"/>
    <property type="match status" value="1"/>
</dbReference>
<dbReference type="InterPro" id="IPR000740">
    <property type="entry name" value="GrpE"/>
</dbReference>
<dbReference type="GO" id="GO:0005737">
    <property type="term" value="C:cytoplasm"/>
    <property type="evidence" value="ECO:0007669"/>
    <property type="project" value="UniProtKB-SubCell"/>
</dbReference>
<comment type="function">
    <text evidence="3 4">Participates actively in the response to hyperosmotic and heat shock by preventing the aggregation of stress-denatured proteins, in association with DnaK and GrpE. It is the nucleotide exchange factor for DnaK and may function as a thermosensor. Unfolded proteins bind initially to DnaJ; upon interaction with the DnaJ-bound protein, DnaK hydrolyzes its bound ATP, resulting in the formation of a stable complex. GrpE releases ADP from DnaK; ATP binding to DnaK triggers the release of the substrate protein, thus completing the reaction cycle. Several rounds of ATP-dependent interactions between DnaJ, DnaK and GrpE are required for fully efficient folding.</text>
</comment>
<comment type="similarity">
    <text evidence="1 3 5">Belongs to the GrpE family.</text>
</comment>
<evidence type="ECO:0000256" key="2">
    <source>
        <dbReference type="ARBA" id="ARBA00023186"/>
    </source>
</evidence>
<name>A0A1F5PFZ3_9BACT</name>
<evidence type="ECO:0000256" key="4">
    <source>
        <dbReference type="RuleBase" id="RU000639"/>
    </source>
</evidence>